<accession>A0ABY7BBJ0</accession>
<evidence type="ECO:0000256" key="1">
    <source>
        <dbReference type="SAM" id="MobiDB-lite"/>
    </source>
</evidence>
<dbReference type="Pfam" id="PF02720">
    <property type="entry name" value="DUF222"/>
    <property type="match status" value="1"/>
</dbReference>
<dbReference type="EMBL" id="CP113836">
    <property type="protein sequence ID" value="WAL68602.1"/>
    <property type="molecule type" value="Genomic_DNA"/>
</dbReference>
<organism evidence="3 4">
    <name type="scientific">Amycolatopsis cynarae</name>
    <dbReference type="NCBI Taxonomy" id="2995223"/>
    <lineage>
        <taxon>Bacteria</taxon>
        <taxon>Bacillati</taxon>
        <taxon>Actinomycetota</taxon>
        <taxon>Actinomycetes</taxon>
        <taxon>Pseudonocardiales</taxon>
        <taxon>Pseudonocardiaceae</taxon>
        <taxon>Amycolatopsis</taxon>
    </lineage>
</organism>
<dbReference type="RefSeq" id="WP_268758695.1">
    <property type="nucleotide sequence ID" value="NZ_CP113836.1"/>
</dbReference>
<protein>
    <submittedName>
        <fullName evidence="3">DUF222 domain-containing protein</fullName>
    </submittedName>
</protein>
<evidence type="ECO:0000313" key="3">
    <source>
        <dbReference type="EMBL" id="WAL68602.1"/>
    </source>
</evidence>
<keyword evidence="4" id="KW-1185">Reference proteome</keyword>
<feature type="region of interest" description="Disordered" evidence="1">
    <location>
        <begin position="94"/>
        <end position="117"/>
    </location>
</feature>
<evidence type="ECO:0000313" key="4">
    <source>
        <dbReference type="Proteomes" id="UP001163203"/>
    </source>
</evidence>
<feature type="domain" description="DUF222" evidence="2">
    <location>
        <begin position="53"/>
        <end position="99"/>
    </location>
</feature>
<dbReference type="Proteomes" id="UP001163203">
    <property type="component" value="Chromosome"/>
</dbReference>
<evidence type="ECO:0000259" key="2">
    <source>
        <dbReference type="Pfam" id="PF02720"/>
    </source>
</evidence>
<sequence>MTENWGFSGPDPELYNRIAALHRNEVLSLIAAAEVCSNACQAVKPAAISALGDADSVAKEVALELHYGARQAEGQVSLARDLAQRLPSTFEAMRRGAVDPYRGAPSGEQDRRPRRSGRVCAAL</sequence>
<reference evidence="3" key="1">
    <citation type="submission" date="2022-11" db="EMBL/GenBank/DDBJ databases">
        <authorList>
            <person name="Mo P."/>
        </authorList>
    </citation>
    <scope>NUCLEOTIDE SEQUENCE</scope>
    <source>
        <strain evidence="3">HUAS 11-8</strain>
    </source>
</reference>
<name>A0ABY7BBJ0_9PSEU</name>
<gene>
    <name evidence="3" type="ORF">ORV05_12760</name>
</gene>
<dbReference type="InterPro" id="IPR003870">
    <property type="entry name" value="DUF222"/>
</dbReference>
<proteinExistence type="predicted"/>